<keyword evidence="10 16" id="KW-1133">Transmembrane helix</keyword>
<evidence type="ECO:0000256" key="14">
    <source>
        <dbReference type="ARBA" id="ARBA00032575"/>
    </source>
</evidence>
<dbReference type="InterPro" id="IPR029044">
    <property type="entry name" value="Nucleotide-diphossugar_trans"/>
</dbReference>
<dbReference type="InterPro" id="IPR025993">
    <property type="entry name" value="Ceramide_glucosylTrfase"/>
</dbReference>
<gene>
    <name evidence="17" type="ORF">RCC_07723</name>
</gene>
<keyword evidence="11 16" id="KW-0472">Membrane</keyword>
<protein>
    <recommendedName>
        <fullName evidence="6">Ceramide glucosyltransferase</fullName>
        <ecNumber evidence="5">2.4.1.80</ecNumber>
    </recommendedName>
    <alternativeName>
        <fullName evidence="13">Glucosylceramide synthase</fullName>
    </alternativeName>
    <alternativeName>
        <fullName evidence="14">UDP-glucose ceramide glucosyltransferase</fullName>
    </alternativeName>
    <alternativeName>
        <fullName evidence="12">UDP-glucose:N-acylsphingosine D-glucosyltransferase</fullName>
    </alternativeName>
</protein>
<evidence type="ECO:0000256" key="16">
    <source>
        <dbReference type="SAM" id="Phobius"/>
    </source>
</evidence>
<feature type="transmembrane region" description="Helical" evidence="16">
    <location>
        <begin position="20"/>
        <end position="45"/>
    </location>
</feature>
<evidence type="ECO:0000256" key="13">
    <source>
        <dbReference type="ARBA" id="ARBA00031543"/>
    </source>
</evidence>
<comment type="subcellular location">
    <subcellularLocation>
        <location evidence="1">Membrane</location>
        <topology evidence="1">Multi-pass membrane protein</topology>
    </subcellularLocation>
</comment>
<dbReference type="Pfam" id="PF13506">
    <property type="entry name" value="Glyco_transf_21"/>
    <property type="match status" value="1"/>
</dbReference>
<feature type="transmembrane region" description="Helical" evidence="16">
    <location>
        <begin position="369"/>
        <end position="394"/>
    </location>
</feature>
<dbReference type="RefSeq" id="XP_023628745.1">
    <property type="nucleotide sequence ID" value="XM_023772977.1"/>
</dbReference>
<dbReference type="Proteomes" id="UP000225277">
    <property type="component" value="Unassembled WGS sequence"/>
</dbReference>
<keyword evidence="8 17" id="KW-0808">Transferase</keyword>
<evidence type="ECO:0000256" key="5">
    <source>
        <dbReference type="ARBA" id="ARBA00012699"/>
    </source>
</evidence>
<dbReference type="GO" id="GO:0016020">
    <property type="term" value="C:membrane"/>
    <property type="evidence" value="ECO:0007669"/>
    <property type="project" value="UniProtKB-SubCell"/>
</dbReference>
<feature type="region of interest" description="Disordered" evidence="15">
    <location>
        <begin position="508"/>
        <end position="528"/>
    </location>
</feature>
<evidence type="ECO:0000313" key="18">
    <source>
        <dbReference type="Proteomes" id="UP000225277"/>
    </source>
</evidence>
<evidence type="ECO:0000256" key="3">
    <source>
        <dbReference type="ARBA" id="ARBA00004991"/>
    </source>
</evidence>
<evidence type="ECO:0000256" key="9">
    <source>
        <dbReference type="ARBA" id="ARBA00022692"/>
    </source>
</evidence>
<dbReference type="SUPFAM" id="SSF53448">
    <property type="entry name" value="Nucleotide-diphospho-sugar transferases"/>
    <property type="match status" value="1"/>
</dbReference>
<dbReference type="OrthoDB" id="1483400at2759"/>
<evidence type="ECO:0000256" key="4">
    <source>
        <dbReference type="ARBA" id="ARBA00006739"/>
    </source>
</evidence>
<evidence type="ECO:0000256" key="10">
    <source>
        <dbReference type="ARBA" id="ARBA00022989"/>
    </source>
</evidence>
<dbReference type="GO" id="GO:0006679">
    <property type="term" value="P:glucosylceramide biosynthetic process"/>
    <property type="evidence" value="ECO:0007669"/>
    <property type="project" value="TreeGrafter"/>
</dbReference>
<sequence>MPSSAVSSSIDGSEAFSLALAVSVVCLVWYTAVLLVSFIGFTQLWRHYSSPRPRASPNSSSALDVTVIRPVKGLEPRLYDCLASTFRQDYPREKLHIRFCISDRSDPSLPVIEKLLQDFPGFDAQLLVEDEDETLINGQANLGPNPKIRNMSRAYRTAIGDLIWIIDCNVWVARGVCSRMVAKLEGHGTPHRNKFVHQLPLVVDVLESSSSTEESQGLLSAGTQLRTTSSASATLQGTSERTPFSIGGGRLEELFMSTAHAKFYTAINTVLIAPCSVGKSTMFRRSHLDHVTAEKNEGNVGLDFFNQNICEDHLIGDLLWKSSVPEEVAGEKMGKHACLFGDLAIQPMANMSLVEYWRRRVRWLRVRKFTVTLATMVEPGTESFLCSAYGAWAATSLPWTGLPQTWTALAIFWLLSITAWCTVDWILYLKLHSAASIDVDEETPFFARAPKPGHKRPFTEWVFAWFGRETLAFPIWFWAIYGGATVEWRGKRFWVGMDMKVHEIDAQRAEDGHKSGTSTPADRKARRD</sequence>
<dbReference type="EMBL" id="FJUY01000012">
    <property type="protein sequence ID" value="CZT21856.1"/>
    <property type="molecule type" value="Genomic_DNA"/>
</dbReference>
<comment type="similarity">
    <text evidence="4">Belongs to the glycosyltransferase 2 family.</text>
</comment>
<reference evidence="17 18" key="1">
    <citation type="submission" date="2016-03" db="EMBL/GenBank/DDBJ databases">
        <authorList>
            <person name="Ploux O."/>
        </authorList>
    </citation>
    <scope>NUCLEOTIDE SEQUENCE [LARGE SCALE GENOMIC DNA]</scope>
    <source>
        <strain evidence="17 18">URUG2</strain>
    </source>
</reference>
<evidence type="ECO:0000313" key="17">
    <source>
        <dbReference type="EMBL" id="CZT21856.1"/>
    </source>
</evidence>
<comment type="pathway">
    <text evidence="3">Sphingolipid metabolism.</text>
</comment>
<dbReference type="AlphaFoldDB" id="A0A2D3VDI0"/>
<evidence type="ECO:0000256" key="11">
    <source>
        <dbReference type="ARBA" id="ARBA00023136"/>
    </source>
</evidence>
<evidence type="ECO:0000256" key="7">
    <source>
        <dbReference type="ARBA" id="ARBA00022676"/>
    </source>
</evidence>
<dbReference type="GO" id="GO:0008120">
    <property type="term" value="F:ceramide glucosyltransferase activity"/>
    <property type="evidence" value="ECO:0007669"/>
    <property type="project" value="UniProtKB-EC"/>
</dbReference>
<evidence type="ECO:0000256" key="6">
    <source>
        <dbReference type="ARBA" id="ARBA00019988"/>
    </source>
</evidence>
<proteinExistence type="inferred from homology"/>
<evidence type="ECO:0000256" key="15">
    <source>
        <dbReference type="SAM" id="MobiDB-lite"/>
    </source>
</evidence>
<evidence type="ECO:0000256" key="1">
    <source>
        <dbReference type="ARBA" id="ARBA00004141"/>
    </source>
</evidence>
<dbReference type="STRING" id="112498.A0A2D3VDI0"/>
<dbReference type="EC" id="2.4.1.80" evidence="5"/>
<dbReference type="PANTHER" id="PTHR12726:SF0">
    <property type="entry name" value="CERAMIDE GLUCOSYLTRANSFERASE"/>
    <property type="match status" value="1"/>
</dbReference>
<keyword evidence="18" id="KW-1185">Reference proteome</keyword>
<keyword evidence="9 16" id="KW-0812">Transmembrane</keyword>
<dbReference type="UniPathway" id="UPA00222"/>
<evidence type="ECO:0000256" key="12">
    <source>
        <dbReference type="ARBA" id="ARBA00031017"/>
    </source>
</evidence>
<feature type="transmembrane region" description="Helical" evidence="16">
    <location>
        <begin position="406"/>
        <end position="427"/>
    </location>
</feature>
<evidence type="ECO:0000256" key="8">
    <source>
        <dbReference type="ARBA" id="ARBA00022679"/>
    </source>
</evidence>
<dbReference type="GeneID" id="35602835"/>
<organism evidence="17 18">
    <name type="scientific">Ramularia collo-cygni</name>
    <dbReference type="NCBI Taxonomy" id="112498"/>
    <lineage>
        <taxon>Eukaryota</taxon>
        <taxon>Fungi</taxon>
        <taxon>Dikarya</taxon>
        <taxon>Ascomycota</taxon>
        <taxon>Pezizomycotina</taxon>
        <taxon>Dothideomycetes</taxon>
        <taxon>Dothideomycetidae</taxon>
        <taxon>Mycosphaerellales</taxon>
        <taxon>Mycosphaerellaceae</taxon>
        <taxon>Ramularia</taxon>
    </lineage>
</organism>
<name>A0A2D3VDI0_9PEZI</name>
<comment type="pathway">
    <text evidence="2">Lipid metabolism; sphingolipid metabolism.</text>
</comment>
<accession>A0A2D3VDI0</accession>
<dbReference type="PANTHER" id="PTHR12726">
    <property type="entry name" value="CERAMIDE GLUCOSYLTRANSFERASE"/>
    <property type="match status" value="1"/>
</dbReference>
<keyword evidence="7" id="KW-0328">Glycosyltransferase</keyword>
<evidence type="ECO:0000256" key="2">
    <source>
        <dbReference type="ARBA" id="ARBA00004760"/>
    </source>
</evidence>
<dbReference type="Gene3D" id="3.90.550.10">
    <property type="entry name" value="Spore Coat Polysaccharide Biosynthesis Protein SpsA, Chain A"/>
    <property type="match status" value="1"/>
</dbReference>